<accession>A0A1X6Z0K5</accession>
<dbReference type="EMBL" id="FWFX01000004">
    <property type="protein sequence ID" value="SLN37172.1"/>
    <property type="molecule type" value="Genomic_DNA"/>
</dbReference>
<dbReference type="RefSeq" id="WP_085805363.1">
    <property type="nucleotide sequence ID" value="NZ_FWFX01000004.1"/>
</dbReference>
<dbReference type="AlphaFoldDB" id="A0A1X6Z0K5"/>
<evidence type="ECO:0000313" key="3">
    <source>
        <dbReference type="Proteomes" id="UP000193061"/>
    </source>
</evidence>
<dbReference type="Pfam" id="PF01963">
    <property type="entry name" value="TraB_PrgY_gumN"/>
    <property type="match status" value="1"/>
</dbReference>
<feature type="signal peptide" evidence="1">
    <location>
        <begin position="1"/>
        <end position="19"/>
    </location>
</feature>
<gene>
    <name evidence="2" type="ORF">ROA7450_01780</name>
</gene>
<organism evidence="2 3">
    <name type="scientific">Roseovarius albus</name>
    <dbReference type="NCBI Taxonomy" id="1247867"/>
    <lineage>
        <taxon>Bacteria</taxon>
        <taxon>Pseudomonadati</taxon>
        <taxon>Pseudomonadota</taxon>
        <taxon>Alphaproteobacteria</taxon>
        <taxon>Rhodobacterales</taxon>
        <taxon>Roseobacteraceae</taxon>
        <taxon>Roseovarius</taxon>
    </lineage>
</organism>
<keyword evidence="1" id="KW-0732">Signal</keyword>
<evidence type="ECO:0000256" key="1">
    <source>
        <dbReference type="SAM" id="SignalP"/>
    </source>
</evidence>
<name>A0A1X6Z0K5_9RHOB</name>
<evidence type="ECO:0000313" key="2">
    <source>
        <dbReference type="EMBL" id="SLN37172.1"/>
    </source>
</evidence>
<feature type="chain" id="PRO_5013004964" evidence="1">
    <location>
        <begin position="20"/>
        <end position="328"/>
    </location>
</feature>
<protein>
    <submittedName>
        <fullName evidence="2">TraB family protein</fullName>
    </submittedName>
</protein>
<proteinExistence type="predicted"/>
<dbReference type="PANTHER" id="PTHR40590:SF1">
    <property type="entry name" value="CYTOPLASMIC PROTEIN"/>
    <property type="match status" value="1"/>
</dbReference>
<reference evidence="2 3" key="1">
    <citation type="submission" date="2017-03" db="EMBL/GenBank/DDBJ databases">
        <authorList>
            <person name="Afonso C.L."/>
            <person name="Miller P.J."/>
            <person name="Scott M.A."/>
            <person name="Spackman E."/>
            <person name="Goraichik I."/>
            <person name="Dimitrov K.M."/>
            <person name="Suarez D.L."/>
            <person name="Swayne D.E."/>
        </authorList>
    </citation>
    <scope>NUCLEOTIDE SEQUENCE [LARGE SCALE GENOMIC DNA]</scope>
    <source>
        <strain evidence="2 3">CECT 7450</strain>
    </source>
</reference>
<dbReference type="OrthoDB" id="9806326at2"/>
<dbReference type="InterPro" id="IPR047111">
    <property type="entry name" value="YbaP-like"/>
</dbReference>
<dbReference type="InterPro" id="IPR002816">
    <property type="entry name" value="TraB/PrgY/GumN_fam"/>
</dbReference>
<dbReference type="Proteomes" id="UP000193061">
    <property type="component" value="Unassembled WGS sequence"/>
</dbReference>
<sequence>MRRLIAAVLFAVSPQFAMAQAECTGIDLIATLPANELAELEKQATALPYPEGIFWKATKGARSITIFGTYHFSHAQTQAHLEALKPVITEADAIYLEISNDKQDQMAREMADDPSMMFITEGPTLVDMLSEAEWQSYSQQMTDRAIPSFMAAKFKPLWASMMLGIGPCEMRNGAMEGGGIDTLIGDYAAELGNPSRSLEDFRVLMGMLDDLPQEDQLDMIRLSLDLPFSADDLSYTLKAQYLEQNIALLWEYSRKISIEQGDEGAEEDFALLEEKMLTRRNHDWIEVLTDPALPVQVFVAFGAGHLPGKNGVLYLLEAQGYAIERLSL</sequence>
<dbReference type="CDD" id="cd14789">
    <property type="entry name" value="Tiki"/>
    <property type="match status" value="1"/>
</dbReference>
<keyword evidence="3" id="KW-1185">Reference proteome</keyword>
<dbReference type="PANTHER" id="PTHR40590">
    <property type="entry name" value="CYTOPLASMIC PROTEIN-RELATED"/>
    <property type="match status" value="1"/>
</dbReference>